<keyword evidence="3" id="KW-1185">Reference proteome</keyword>
<sequence length="555" mass="61790">MKSRSKTLKRCAIAALIALLLTYTVLWIILANLSVSTHGSTDLNFGNIRVPSKRTIQWNQRSPLMDSVMDGLAKKYRHNLKFDKDGGDRLFSQLATGQNIDEVNRILQQAEPWAKVGSNRDYDFTLCQLTLMLYNFGDRPEILHPQTVGHVVNVLMTEKGGEPVVFTPGILGLPLRDTENHVLMTEGSRYLTNQWIARHGNPDPQYDNSRNGLEAFLLDYLEGMERAGIHEYNSIPYVGYTLRSLLNIASFAEGPIKEKATHILDRMNWDYALGSMALRRFPPFRRQFSRARETNLDGDYHTSMMKAWMSLAGMDGLKIRHGQHHAMWVNYCSYRPADAVVEWVRSKPEEYFVRIGHGSDGSPEIYSGGPGFLITAGGVADDFARQCVARPTTLMLDDGASDLRDLLHIEGPGDEIRSWNNTGVHRRFAVAAGPVSIPDEWSPSLTISGWSFYERAGQKIAVYAADELGIFCVLPKEGALPEQAAKLAAANADPDRLANEFIAPDATVIGYDVFAEKHLWVIESVAGSSLDRHHDGWPLSQGSVPGFSGDPSPSR</sequence>
<name>A0ABW2L6L1_9BACT</name>
<evidence type="ECO:0000313" key="2">
    <source>
        <dbReference type="EMBL" id="MFC7336904.1"/>
    </source>
</evidence>
<dbReference type="Proteomes" id="UP001596472">
    <property type="component" value="Unassembled WGS sequence"/>
</dbReference>
<gene>
    <name evidence="2" type="ORF">ACFQY0_06925</name>
</gene>
<dbReference type="RefSeq" id="WP_379710714.1">
    <property type="nucleotide sequence ID" value="NZ_JBHTBS010000003.1"/>
</dbReference>
<accession>A0ABW2L6L1</accession>
<organism evidence="2 3">
    <name type="scientific">Haloferula chungangensis</name>
    <dbReference type="NCBI Taxonomy" id="1048331"/>
    <lineage>
        <taxon>Bacteria</taxon>
        <taxon>Pseudomonadati</taxon>
        <taxon>Verrucomicrobiota</taxon>
        <taxon>Verrucomicrobiia</taxon>
        <taxon>Verrucomicrobiales</taxon>
        <taxon>Verrucomicrobiaceae</taxon>
        <taxon>Haloferula</taxon>
    </lineage>
</organism>
<proteinExistence type="predicted"/>
<dbReference type="EMBL" id="JBHTBS010000003">
    <property type="protein sequence ID" value="MFC7336904.1"/>
    <property type="molecule type" value="Genomic_DNA"/>
</dbReference>
<comment type="caution">
    <text evidence="2">The sequence shown here is derived from an EMBL/GenBank/DDBJ whole genome shotgun (WGS) entry which is preliminary data.</text>
</comment>
<protein>
    <submittedName>
        <fullName evidence="2">Uncharacterized protein</fullName>
    </submittedName>
</protein>
<reference evidence="3" key="1">
    <citation type="journal article" date="2019" name="Int. J. Syst. Evol. Microbiol.">
        <title>The Global Catalogue of Microorganisms (GCM) 10K type strain sequencing project: providing services to taxonomists for standard genome sequencing and annotation.</title>
        <authorList>
            <consortium name="The Broad Institute Genomics Platform"/>
            <consortium name="The Broad Institute Genome Sequencing Center for Infectious Disease"/>
            <person name="Wu L."/>
            <person name="Ma J."/>
        </authorList>
    </citation>
    <scope>NUCLEOTIDE SEQUENCE [LARGE SCALE GENOMIC DNA]</scope>
    <source>
        <strain evidence="3">CGMCC 4.1467</strain>
    </source>
</reference>
<feature type="region of interest" description="Disordered" evidence="1">
    <location>
        <begin position="536"/>
        <end position="555"/>
    </location>
</feature>
<evidence type="ECO:0000256" key="1">
    <source>
        <dbReference type="SAM" id="MobiDB-lite"/>
    </source>
</evidence>
<evidence type="ECO:0000313" key="3">
    <source>
        <dbReference type="Proteomes" id="UP001596472"/>
    </source>
</evidence>